<accession>A0A9W7H6P9</accession>
<dbReference type="CDD" id="cd15853">
    <property type="entry name" value="SNARE_Bet1"/>
    <property type="match status" value="1"/>
</dbReference>
<gene>
    <name evidence="16" type="ORF">HRI_000871700</name>
</gene>
<evidence type="ECO:0000256" key="11">
    <source>
        <dbReference type="ARBA" id="ARBA00023136"/>
    </source>
</evidence>
<dbReference type="SUPFAM" id="SSF58038">
    <property type="entry name" value="SNARE fusion complex"/>
    <property type="match status" value="1"/>
</dbReference>
<dbReference type="PROSITE" id="PS50192">
    <property type="entry name" value="T_SNARE"/>
    <property type="match status" value="1"/>
</dbReference>
<evidence type="ECO:0000256" key="4">
    <source>
        <dbReference type="ARBA" id="ARBA00022692"/>
    </source>
</evidence>
<reference evidence="16" key="1">
    <citation type="submission" date="2023-05" db="EMBL/GenBank/DDBJ databases">
        <title>Genome and transcriptome analyses reveal genes involved in the formation of fine ridges on petal epidermal cells in Hibiscus trionum.</title>
        <authorList>
            <person name="Koshimizu S."/>
            <person name="Masuda S."/>
            <person name="Ishii T."/>
            <person name="Shirasu K."/>
            <person name="Hoshino A."/>
            <person name="Arita M."/>
        </authorList>
    </citation>
    <scope>NUCLEOTIDE SEQUENCE</scope>
    <source>
        <strain evidence="16">Hamamatsu line</strain>
    </source>
</reference>
<evidence type="ECO:0000256" key="2">
    <source>
        <dbReference type="ARBA" id="ARBA00004409"/>
    </source>
</evidence>
<dbReference type="GO" id="GO:0015031">
    <property type="term" value="P:protein transport"/>
    <property type="evidence" value="ECO:0007669"/>
    <property type="project" value="UniProtKB-KW"/>
</dbReference>
<keyword evidence="6" id="KW-0931">ER-Golgi transport</keyword>
<keyword evidence="5" id="KW-0256">Endoplasmic reticulum</keyword>
<comment type="similarity">
    <text evidence="12">Belongs to the BET1 family.</text>
</comment>
<evidence type="ECO:0000256" key="6">
    <source>
        <dbReference type="ARBA" id="ARBA00022892"/>
    </source>
</evidence>
<organism evidence="16 17">
    <name type="scientific">Hibiscus trionum</name>
    <name type="common">Flower of an hour</name>
    <dbReference type="NCBI Taxonomy" id="183268"/>
    <lineage>
        <taxon>Eukaryota</taxon>
        <taxon>Viridiplantae</taxon>
        <taxon>Streptophyta</taxon>
        <taxon>Embryophyta</taxon>
        <taxon>Tracheophyta</taxon>
        <taxon>Spermatophyta</taxon>
        <taxon>Magnoliopsida</taxon>
        <taxon>eudicotyledons</taxon>
        <taxon>Gunneridae</taxon>
        <taxon>Pentapetalae</taxon>
        <taxon>rosids</taxon>
        <taxon>malvids</taxon>
        <taxon>Malvales</taxon>
        <taxon>Malvaceae</taxon>
        <taxon>Malvoideae</taxon>
        <taxon>Hibiscus</taxon>
    </lineage>
</organism>
<evidence type="ECO:0000256" key="13">
    <source>
        <dbReference type="ARBA" id="ARBA00060029"/>
    </source>
</evidence>
<evidence type="ECO:0000256" key="9">
    <source>
        <dbReference type="ARBA" id="ARBA00023034"/>
    </source>
</evidence>
<dbReference type="InterPro" id="IPR039899">
    <property type="entry name" value="BET1_SNARE"/>
</dbReference>
<keyword evidence="8 14" id="KW-1133">Transmembrane helix</keyword>
<dbReference type="PANTHER" id="PTHR12791">
    <property type="entry name" value="GOLGI SNARE BET1-RELATED"/>
    <property type="match status" value="1"/>
</dbReference>
<dbReference type="Gene3D" id="1.20.5.110">
    <property type="match status" value="1"/>
</dbReference>
<feature type="transmembrane region" description="Helical" evidence="14">
    <location>
        <begin position="106"/>
        <end position="124"/>
    </location>
</feature>
<proteinExistence type="inferred from homology"/>
<dbReference type="AlphaFoldDB" id="A0A9W7H6P9"/>
<dbReference type="GO" id="GO:0000139">
    <property type="term" value="C:Golgi membrane"/>
    <property type="evidence" value="ECO:0007669"/>
    <property type="project" value="UniProtKB-SubCell"/>
</dbReference>
<feature type="domain" description="T-SNARE coiled-coil homology" evidence="15">
    <location>
        <begin position="35"/>
        <end position="97"/>
    </location>
</feature>
<keyword evidence="11 14" id="KW-0472">Membrane</keyword>
<name>A0A9W7H6P9_HIBTR</name>
<comment type="function">
    <text evidence="13">Required for vesicular transport from the ER to the Golgi complex. Functions as a SNARE associated with ER-derived vesicles.</text>
</comment>
<keyword evidence="3" id="KW-0813">Transport</keyword>
<dbReference type="OrthoDB" id="261831at2759"/>
<dbReference type="EMBL" id="BSYR01000010">
    <property type="protein sequence ID" value="GMI72024.1"/>
    <property type="molecule type" value="Genomic_DNA"/>
</dbReference>
<protein>
    <submittedName>
        <fullName evidence="16">BET1P/SFT1P-LIKE PROTEIN 14BB, ARABIDOPSIS THALIANA BET1P/SFT1P-LIKE PROTEIN 14BB</fullName>
    </submittedName>
</protein>
<evidence type="ECO:0000313" key="17">
    <source>
        <dbReference type="Proteomes" id="UP001165190"/>
    </source>
</evidence>
<keyword evidence="10" id="KW-0175">Coiled coil</keyword>
<evidence type="ECO:0000256" key="10">
    <source>
        <dbReference type="ARBA" id="ARBA00023054"/>
    </source>
</evidence>
<evidence type="ECO:0000256" key="12">
    <source>
        <dbReference type="ARBA" id="ARBA00037962"/>
    </source>
</evidence>
<keyword evidence="4 14" id="KW-0812">Transmembrane</keyword>
<comment type="subcellular location">
    <subcellularLocation>
        <location evidence="1">Endoplasmic reticulum membrane</location>
        <topology evidence="1">Single-pass type IV membrane protein</topology>
    </subcellularLocation>
    <subcellularLocation>
        <location evidence="2">Golgi apparatus membrane</location>
        <topology evidence="2">Single-pass type IV membrane protein</topology>
    </subcellularLocation>
</comment>
<dbReference type="GO" id="GO:0005789">
    <property type="term" value="C:endoplasmic reticulum membrane"/>
    <property type="evidence" value="ECO:0007669"/>
    <property type="project" value="UniProtKB-SubCell"/>
</dbReference>
<sequence>MNYRRDHRSSKSALFDGFDNLEEGGLRASSSFSNDNKDHDNGKAIESLHDRVAFLKRLTGDIHDEVESHNRLLDRVGNSMDASRGIMSGTMDRFKKVFEKKSSRRMCKLVAGFVVSFVVIYYLFRMLRYVRG</sequence>
<keyword evidence="9" id="KW-0333">Golgi apparatus</keyword>
<evidence type="ECO:0000256" key="7">
    <source>
        <dbReference type="ARBA" id="ARBA00022927"/>
    </source>
</evidence>
<keyword evidence="17" id="KW-1185">Reference proteome</keyword>
<comment type="caution">
    <text evidence="16">The sequence shown here is derived from an EMBL/GenBank/DDBJ whole genome shotgun (WGS) entry which is preliminary data.</text>
</comment>
<dbReference type="GO" id="GO:0016192">
    <property type="term" value="P:vesicle-mediated transport"/>
    <property type="evidence" value="ECO:0007669"/>
    <property type="project" value="UniProtKB-KW"/>
</dbReference>
<evidence type="ECO:0000313" key="16">
    <source>
        <dbReference type="EMBL" id="GMI72024.1"/>
    </source>
</evidence>
<evidence type="ECO:0000256" key="8">
    <source>
        <dbReference type="ARBA" id="ARBA00022989"/>
    </source>
</evidence>
<dbReference type="Proteomes" id="UP001165190">
    <property type="component" value="Unassembled WGS sequence"/>
</dbReference>
<evidence type="ECO:0000259" key="15">
    <source>
        <dbReference type="PROSITE" id="PS50192"/>
    </source>
</evidence>
<dbReference type="FunFam" id="1.20.5.110:FF:000033">
    <property type="entry name" value="bet1-like SNARE 1-1"/>
    <property type="match status" value="1"/>
</dbReference>
<keyword evidence="7" id="KW-0653">Protein transport</keyword>
<evidence type="ECO:0000256" key="14">
    <source>
        <dbReference type="SAM" id="Phobius"/>
    </source>
</evidence>
<evidence type="ECO:0000256" key="5">
    <source>
        <dbReference type="ARBA" id="ARBA00022824"/>
    </source>
</evidence>
<evidence type="ECO:0000256" key="1">
    <source>
        <dbReference type="ARBA" id="ARBA00004163"/>
    </source>
</evidence>
<evidence type="ECO:0000256" key="3">
    <source>
        <dbReference type="ARBA" id="ARBA00022448"/>
    </source>
</evidence>
<dbReference type="InterPro" id="IPR000727">
    <property type="entry name" value="T_SNARE_dom"/>
</dbReference>